<dbReference type="GO" id="GO:0005085">
    <property type="term" value="F:guanyl-nucleotide exchange factor activity"/>
    <property type="evidence" value="ECO:0007669"/>
    <property type="project" value="InterPro"/>
</dbReference>
<dbReference type="Proteomes" id="UP000716291">
    <property type="component" value="Unassembled WGS sequence"/>
</dbReference>
<keyword evidence="3" id="KW-1185">Reference proteome</keyword>
<dbReference type="SMART" id="SM00325">
    <property type="entry name" value="RhoGEF"/>
    <property type="match status" value="1"/>
</dbReference>
<dbReference type="InterPro" id="IPR000219">
    <property type="entry name" value="DH_dom"/>
</dbReference>
<dbReference type="Pfam" id="PF00621">
    <property type="entry name" value="RhoGEF"/>
    <property type="match status" value="1"/>
</dbReference>
<gene>
    <name evidence="2" type="ORF">G6F64_004949</name>
</gene>
<dbReference type="SUPFAM" id="SSF48065">
    <property type="entry name" value="DBL homology domain (DH-domain)"/>
    <property type="match status" value="1"/>
</dbReference>
<evidence type="ECO:0000313" key="2">
    <source>
        <dbReference type="EMBL" id="KAG1309918.1"/>
    </source>
</evidence>
<evidence type="ECO:0000259" key="1">
    <source>
        <dbReference type="PROSITE" id="PS50010"/>
    </source>
</evidence>
<dbReference type="Gene3D" id="1.20.900.10">
    <property type="entry name" value="Dbl homology (DH) domain"/>
    <property type="match status" value="1"/>
</dbReference>
<protein>
    <recommendedName>
        <fullName evidence="1">DH domain-containing protein</fullName>
    </recommendedName>
</protein>
<dbReference type="EMBL" id="JAANQT010000571">
    <property type="protein sequence ID" value="KAG1309918.1"/>
    <property type="molecule type" value="Genomic_DNA"/>
</dbReference>
<dbReference type="InterPro" id="IPR051092">
    <property type="entry name" value="FYVE_RhoGEF_PH"/>
</dbReference>
<dbReference type="PANTHER" id="PTHR12673:SF159">
    <property type="entry name" value="LD03170P"/>
    <property type="match status" value="1"/>
</dbReference>
<feature type="domain" description="DH" evidence="1">
    <location>
        <begin position="178"/>
        <end position="369"/>
    </location>
</feature>
<dbReference type="OrthoDB" id="660555at2759"/>
<name>A0A9P7BTV6_RHIOR</name>
<comment type="caution">
    <text evidence="2">The sequence shown here is derived from an EMBL/GenBank/DDBJ whole genome shotgun (WGS) entry which is preliminary data.</text>
</comment>
<dbReference type="GO" id="GO:0005737">
    <property type="term" value="C:cytoplasm"/>
    <property type="evidence" value="ECO:0007669"/>
    <property type="project" value="TreeGrafter"/>
</dbReference>
<dbReference type="PROSITE" id="PS50010">
    <property type="entry name" value="DH_2"/>
    <property type="match status" value="1"/>
</dbReference>
<dbReference type="PANTHER" id="PTHR12673">
    <property type="entry name" value="FACIOGENITAL DYSPLASIA PROTEIN"/>
    <property type="match status" value="1"/>
</dbReference>
<accession>A0A9P7BTV6</accession>
<reference evidence="2" key="1">
    <citation type="journal article" date="2020" name="Microb. Genom.">
        <title>Genetic diversity of clinical and environmental Mucorales isolates obtained from an investigation of mucormycosis cases among solid organ transplant recipients.</title>
        <authorList>
            <person name="Nguyen M.H."/>
            <person name="Kaul D."/>
            <person name="Muto C."/>
            <person name="Cheng S.J."/>
            <person name="Richter R.A."/>
            <person name="Bruno V.M."/>
            <person name="Liu G."/>
            <person name="Beyhan S."/>
            <person name="Sundermann A.J."/>
            <person name="Mounaud S."/>
            <person name="Pasculle A.W."/>
            <person name="Nierman W.C."/>
            <person name="Driscoll E."/>
            <person name="Cumbie R."/>
            <person name="Clancy C.J."/>
            <person name="Dupont C.L."/>
        </authorList>
    </citation>
    <scope>NUCLEOTIDE SEQUENCE</scope>
    <source>
        <strain evidence="2">GL11</strain>
    </source>
</reference>
<proteinExistence type="predicted"/>
<dbReference type="InterPro" id="IPR035899">
    <property type="entry name" value="DBL_dom_sf"/>
</dbReference>
<evidence type="ECO:0000313" key="3">
    <source>
        <dbReference type="Proteomes" id="UP000716291"/>
    </source>
</evidence>
<dbReference type="CDD" id="cd00160">
    <property type="entry name" value="RhoGEF"/>
    <property type="match status" value="1"/>
</dbReference>
<sequence>MPPYNYPITFEGLEAKEWASNTVADIITDVLPVSFDSGFASLEVIYEEGQSQETENKERRLSLKRDRSPTAITIDYSIMTSHSAPPSPQSLSPKPSVSSRIRHSWHMDRTSVKQLLINTPDLFNTLSACSHKITNKEQKGIAIWKSTYATYIVEPPPSLKIKPKPITKRSIQLSKFNMAELLTTEETYLTHLITIKKFYMDPLFQAATQKGSLVNLKEVEIIFAHIPQLISLSSALAKQLHQAIVSSEEKKSVIDSQHEAPIGKIFCDFENYFGVYIAYAVNYSKSKKYLTKASSNIVYRQLVKDSIRKKETNKMLLDDYMIAPIQRITRYCLLLKELQKHSDPTLPDYTYLDKAIKSLSALAVAMDHVQ</sequence>
<organism evidence="2 3">
    <name type="scientific">Rhizopus oryzae</name>
    <name type="common">Mucormycosis agent</name>
    <name type="synonym">Rhizopus arrhizus var. delemar</name>
    <dbReference type="NCBI Taxonomy" id="64495"/>
    <lineage>
        <taxon>Eukaryota</taxon>
        <taxon>Fungi</taxon>
        <taxon>Fungi incertae sedis</taxon>
        <taxon>Mucoromycota</taxon>
        <taxon>Mucoromycotina</taxon>
        <taxon>Mucoromycetes</taxon>
        <taxon>Mucorales</taxon>
        <taxon>Mucorineae</taxon>
        <taxon>Rhizopodaceae</taxon>
        <taxon>Rhizopus</taxon>
    </lineage>
</organism>
<dbReference type="AlphaFoldDB" id="A0A9P7BTV6"/>